<dbReference type="Proteomes" id="UP000515163">
    <property type="component" value="Unplaced"/>
</dbReference>
<dbReference type="AlphaFoldDB" id="A0A6P8H636"/>
<sequence length="177" mass="19957">MNPSSGIYHLEKASRALNLLILVNTKSKNTHLEGKSKDRDLYKNMQVTIYTVQDPTVDFKYLKENINDVPHKMAIEQLFMTSPSSPSQSQESAMDGENLKPEEIIMKELKVTVEDRIRIEKDTRGQSESLRWYRERKGRITASIAKSCCSKGNPAATVKNILTVGKPGRGPNSPHIK</sequence>
<dbReference type="KEGG" id="aten:116288244"/>
<evidence type="ECO:0000313" key="1">
    <source>
        <dbReference type="Proteomes" id="UP000515163"/>
    </source>
</evidence>
<organism evidence="1 2">
    <name type="scientific">Actinia tenebrosa</name>
    <name type="common">Australian red waratah sea anemone</name>
    <dbReference type="NCBI Taxonomy" id="6105"/>
    <lineage>
        <taxon>Eukaryota</taxon>
        <taxon>Metazoa</taxon>
        <taxon>Cnidaria</taxon>
        <taxon>Anthozoa</taxon>
        <taxon>Hexacorallia</taxon>
        <taxon>Actiniaria</taxon>
        <taxon>Actiniidae</taxon>
        <taxon>Actinia</taxon>
    </lineage>
</organism>
<dbReference type="InterPro" id="IPR011604">
    <property type="entry name" value="PDDEXK-like_dom_sf"/>
</dbReference>
<reference evidence="2" key="1">
    <citation type="submission" date="2025-08" db="UniProtKB">
        <authorList>
            <consortium name="RefSeq"/>
        </authorList>
    </citation>
    <scope>IDENTIFICATION</scope>
    <source>
        <tissue evidence="2">Tentacle</tissue>
    </source>
</reference>
<dbReference type="OrthoDB" id="5979096at2759"/>
<keyword evidence="1" id="KW-1185">Reference proteome</keyword>
<dbReference type="InParanoid" id="A0A6P8H636"/>
<name>A0A6P8H636_ACTTE</name>
<dbReference type="GeneID" id="116288244"/>
<dbReference type="Gene3D" id="3.90.320.10">
    <property type="match status" value="1"/>
</dbReference>
<gene>
    <name evidence="2" type="primary">LOC116288244</name>
</gene>
<protein>
    <submittedName>
        <fullName evidence="2">Uncharacterized protein LOC116288244</fullName>
    </submittedName>
</protein>
<accession>A0A6P8H636</accession>
<evidence type="ECO:0000313" key="2">
    <source>
        <dbReference type="RefSeq" id="XP_031550873.1"/>
    </source>
</evidence>
<proteinExistence type="predicted"/>
<dbReference type="RefSeq" id="XP_031550873.1">
    <property type="nucleotide sequence ID" value="XM_031695013.1"/>
</dbReference>